<feature type="transmembrane region" description="Helical" evidence="1">
    <location>
        <begin position="47"/>
        <end position="68"/>
    </location>
</feature>
<keyword evidence="2" id="KW-0689">Ribosomal protein</keyword>
<geneLocation type="mitochondrion" evidence="2"/>
<evidence type="ECO:0000313" key="2">
    <source>
        <dbReference type="EMBL" id="AAC27444.1"/>
    </source>
</evidence>
<organism evidence="2">
    <name type="scientific">Phytomonas serpens</name>
    <dbReference type="NCBI Taxonomy" id="5707"/>
    <lineage>
        <taxon>Eukaryota</taxon>
        <taxon>Discoba</taxon>
        <taxon>Euglenozoa</taxon>
        <taxon>Kinetoplastea</taxon>
        <taxon>Metakinetoplastina</taxon>
        <taxon>Trypanosomatida</taxon>
        <taxon>Trypanosomatidae</taxon>
        <taxon>Phytomonas</taxon>
    </lineage>
</organism>
<reference evidence="2" key="1">
    <citation type="journal article" date="1998" name="Mol. Biochem. Parasitol.">
        <title>Demonstration of mRNA editing and localization of guide RNA genes in kinetoplast-mitochondria of the plant trypanosomatid Phytomonas serpens.</title>
        <authorList>
            <person name="Maslov D.A."/>
            <person name="Hollar L."/>
            <person name="Haghighat P."/>
            <person name="Nawathean P."/>
        </authorList>
    </citation>
    <scope>NUCLEOTIDE SEQUENCE</scope>
    <source>
        <strain evidence="2">1G</strain>
    </source>
</reference>
<name>O47756_9TRYP</name>
<keyword evidence="1" id="KW-1133">Transmembrane helix</keyword>
<dbReference type="GO" id="GO:0005840">
    <property type="term" value="C:ribosome"/>
    <property type="evidence" value="ECO:0007669"/>
    <property type="project" value="UniProtKB-KW"/>
</dbReference>
<keyword evidence="1" id="KW-0812">Transmembrane</keyword>
<feature type="transmembrane region" description="Helical" evidence="1">
    <location>
        <begin position="7"/>
        <end position="27"/>
    </location>
</feature>
<evidence type="ECO:0000256" key="1">
    <source>
        <dbReference type="SAM" id="Phobius"/>
    </source>
</evidence>
<protein>
    <submittedName>
        <fullName evidence="2">Ribosomal protein S12</fullName>
    </submittedName>
</protein>
<keyword evidence="2" id="KW-0687">Ribonucleoprotein</keyword>
<dbReference type="InterPro" id="IPR035306">
    <property type="entry name" value="Ribosomal_uS12m"/>
</dbReference>
<sequence>MFFVRSYCLYGFCVRFCFVFLCIYVSPRLPSSGNRRVYVVCFNLYSFVIYCFLFGCCVICYSQSFYFLCEGGGFVDLPCIKLYVRVPIA</sequence>
<dbReference type="Pfam" id="PF17487">
    <property type="entry name" value="Ribosomal_S12"/>
    <property type="match status" value="1"/>
</dbReference>
<accession>O47756</accession>
<proteinExistence type="evidence at transcript level"/>
<keyword evidence="2" id="KW-0496">Mitochondrion</keyword>
<keyword evidence="1" id="KW-0472">Membrane</keyword>
<dbReference type="AlphaFoldDB" id="O47756"/>
<gene>
    <name evidence="2" type="primary">G6</name>
</gene>
<dbReference type="EMBL" id="AF034626">
    <property type="protein sequence ID" value="AAC27444.1"/>
    <property type="molecule type" value="mRNA"/>
</dbReference>